<feature type="chain" id="PRO_5034208301" evidence="3">
    <location>
        <begin position="34"/>
        <end position="512"/>
    </location>
</feature>
<proteinExistence type="predicted"/>
<organism evidence="4 5">
    <name type="scientific">Phaeosphaeria nodorum (strain SN15 / ATCC MYA-4574 / FGSC 10173)</name>
    <name type="common">Glume blotch fungus</name>
    <name type="synonym">Parastagonospora nodorum</name>
    <dbReference type="NCBI Taxonomy" id="321614"/>
    <lineage>
        <taxon>Eukaryota</taxon>
        <taxon>Fungi</taxon>
        <taxon>Dikarya</taxon>
        <taxon>Ascomycota</taxon>
        <taxon>Pezizomycotina</taxon>
        <taxon>Dothideomycetes</taxon>
        <taxon>Pleosporomycetidae</taxon>
        <taxon>Pleosporales</taxon>
        <taxon>Pleosporineae</taxon>
        <taxon>Phaeosphaeriaceae</taxon>
        <taxon>Parastagonospora</taxon>
    </lineage>
</organism>
<keyword evidence="5" id="KW-1185">Reference proteome</keyword>
<dbReference type="RefSeq" id="XP_001805819.1">
    <property type="nucleotide sequence ID" value="XM_001805767.1"/>
</dbReference>
<dbReference type="VEuPathDB" id="FungiDB:JI435_156780"/>
<evidence type="ECO:0000256" key="1">
    <source>
        <dbReference type="SAM" id="MobiDB-lite"/>
    </source>
</evidence>
<dbReference type="AlphaFoldDB" id="A0A7U2EW43"/>
<dbReference type="OMA" id="GYIVMGP"/>
<feature type="transmembrane region" description="Helical" evidence="2">
    <location>
        <begin position="492"/>
        <end position="510"/>
    </location>
</feature>
<sequence>MLTVHSQPQGQRSPLSLFQILGLCAAWIPLSHALAQTGAGSYGPLDAVGLIPSQARSGLIPSAPSQASPIQLVPSNSPQPGLIPSQVITIPSSPATLTSVPTTPAPIQSIAFPLIPSAPLIGSLVPIPSAPVAPDASLTSNSSRPDTTRPPVMTSTDQGLHPIPPAATQPGDPDGHHEITEPNFSATKPCLGCSAVIEVTATGWLESPPEEQHGTSTTPILTRIPAGPSNVVVSQAQSGGNFVVGDSLTVTPGQTITVNDVPIVIQTTDGTVEVVVGTRIIPLQPPSEVTSSQRPRATYAPSQLPPVLTFGTETIAPNQETQYVLAGQTISPGGEEITIAGTTISLAPSATAVVINGVTSSLAPRFGNVWTTAAPVLTFNNHAYTANRAGYITIGPGTVLQPGGAPITVDGTTLSLDHSGTAVVIQGSTSILQPVTTVVTRTRSVSLGGSGDGNAGYTNSGAWPAPTGKSGQPTKPVSAGMSLTLKHSGSDGWLGGLLILVWWGLGYLAVAL</sequence>
<dbReference type="KEGG" id="pno:SNOG_15678"/>
<dbReference type="EMBL" id="CP069026">
    <property type="protein sequence ID" value="QRC93802.1"/>
    <property type="molecule type" value="Genomic_DNA"/>
</dbReference>
<protein>
    <submittedName>
        <fullName evidence="4">Uncharacterized protein</fullName>
    </submittedName>
</protein>
<dbReference type="Proteomes" id="UP000663193">
    <property type="component" value="Chromosome 4"/>
</dbReference>
<feature type="region of interest" description="Disordered" evidence="1">
    <location>
        <begin position="449"/>
        <end position="476"/>
    </location>
</feature>
<evidence type="ECO:0000313" key="4">
    <source>
        <dbReference type="EMBL" id="QRC93802.1"/>
    </source>
</evidence>
<dbReference type="OrthoDB" id="3642826at2759"/>
<feature type="signal peptide" evidence="3">
    <location>
        <begin position="1"/>
        <end position="33"/>
    </location>
</feature>
<keyword evidence="2" id="KW-1133">Transmembrane helix</keyword>
<keyword evidence="2" id="KW-0472">Membrane</keyword>
<keyword evidence="3" id="KW-0732">Signal</keyword>
<reference evidence="5" key="1">
    <citation type="journal article" date="2021" name="BMC Genomics">
        <title>Chromosome-level genome assembly and manually-curated proteome of model necrotroph Parastagonospora nodorum Sn15 reveals a genome-wide trove of candidate effector homologs, and redundancy of virulence-related functions within an accessory chromosome.</title>
        <authorList>
            <person name="Bertazzoni S."/>
            <person name="Jones D.A.B."/>
            <person name="Phan H.T."/>
            <person name="Tan K.-C."/>
            <person name="Hane J.K."/>
        </authorList>
    </citation>
    <scope>NUCLEOTIDE SEQUENCE [LARGE SCALE GENOMIC DNA]</scope>
    <source>
        <strain evidence="5">SN15 / ATCC MYA-4574 / FGSC 10173)</strain>
    </source>
</reference>
<feature type="region of interest" description="Disordered" evidence="1">
    <location>
        <begin position="134"/>
        <end position="185"/>
    </location>
</feature>
<accession>A0A7U2EW43</accession>
<evidence type="ECO:0000256" key="2">
    <source>
        <dbReference type="SAM" id="Phobius"/>
    </source>
</evidence>
<evidence type="ECO:0000313" key="5">
    <source>
        <dbReference type="Proteomes" id="UP000663193"/>
    </source>
</evidence>
<keyword evidence="2" id="KW-0812">Transmembrane</keyword>
<gene>
    <name evidence="4" type="ORF">JI435_156780</name>
</gene>
<evidence type="ECO:0000256" key="3">
    <source>
        <dbReference type="SAM" id="SignalP"/>
    </source>
</evidence>
<name>A0A7U2EW43_PHANO</name>